<feature type="region of interest" description="Disordered" evidence="2">
    <location>
        <begin position="1076"/>
        <end position="1099"/>
    </location>
</feature>
<reference evidence="3" key="1">
    <citation type="journal article" date="2023" name="Mol. Biol. Evol.">
        <title>Third-Generation Sequencing Reveals the Adaptive Role of the Epigenome in Three Deep-Sea Polychaetes.</title>
        <authorList>
            <person name="Perez M."/>
            <person name="Aroh O."/>
            <person name="Sun Y."/>
            <person name="Lan Y."/>
            <person name="Juniper S.K."/>
            <person name="Young C.R."/>
            <person name="Angers B."/>
            <person name="Qian P.Y."/>
        </authorList>
    </citation>
    <scope>NUCLEOTIDE SEQUENCE</scope>
    <source>
        <strain evidence="3">R07B-5</strain>
    </source>
</reference>
<feature type="region of interest" description="Disordered" evidence="2">
    <location>
        <begin position="390"/>
        <end position="414"/>
    </location>
</feature>
<dbReference type="Proteomes" id="UP001209878">
    <property type="component" value="Unassembled WGS sequence"/>
</dbReference>
<feature type="compositionally biased region" description="Basic and acidic residues" evidence="2">
    <location>
        <begin position="901"/>
        <end position="913"/>
    </location>
</feature>
<evidence type="ECO:0008006" key="5">
    <source>
        <dbReference type="Google" id="ProtNLM"/>
    </source>
</evidence>
<sequence length="1447" mass="160325">MCHSFTKNLSPDKLQLSTLKGEGNLSDLELDENVLMQVLDLPTWLRLTKAVCNKLSVRIQWTKLKSQPICLYLDEVVVEMETCDTPRNPETSSPMAGYSTAGHYGFAERIIDGMYLSINSVVVNFKANAFAASFQMSRIVIESKTPTWQKGNLRLTRIKDEARGEILLFKEAEWQTLRIEANALEGSDCDLNTTPLRLIANQSKIRITMKKRLIDCGIVTSRLQVNLDDLLWVLTDSQLKAALVFINSLEEVIKKSSQQSKLNAAKKFKNQSQSPTHGATPQQGNRSVQAIVQLFNQYDITETSYHLHTGRIDLHLCDDVAPDEEYKRKVEGGALQVTLYKLSIDHYPFHIAGTDRKHWLKYDENMATHDAWSRGLYDAFKADVGRVRQAYTNSPSSPSHAAGDKGGSKTGPVQPRGIAARLLESCFVLRAEDFVVFRVSTTSDSGRNTPKRFLSSEKKQLLLPPEMSAFHLQYTDYYFPEGVDFPGLSCVIPVPHSNLYMMMNPVRLMVDYLTLVWLNSFILNLASHLEFTEGTGPKFHTDIKIDALMPKIIMPAGAEVTGQPDRPNGLQIRASKIVMTNCHSDPKTSLKELGCTLDVFNSHALFHTTQFPNNEHDLVANPEVFNRHFSRTDGRYFDRFVEDALLGNATTVPSSVQSESSAMPTYFNMRTDSLKTDATKDVWCMQLDQLWMEFVGVASSGNRPVPFAESVPVTLWIARPCLVVTPSDGTTNHINTTNKSHATDSVQTASPDATPQECQVADVHVIVKVDSKLNVQLNHYQLLFLLRLADTLTEQQAEIAADVLAIMHEPPKKSNAVLAIVLRELEFAMVCPPLPEVQTFASSSREDSSIDDLYAAEHCGKGESDVTLTRMSKDPVVNSSTDSETEKPDRHICNKSSFDGLHSHSDTDLRLSHSGDPATGEPAETMHAFHSSDNKLHRDSDLPLPNILLPDGGFVSLASDVDTVQFVSTNSHSVNGSTATRQMDKAGSADLKKSFNTAFSSFSKGLSSSYSIISEKMKQNMPKYDDDVGDDWETVSIKSGASSDDDELAVLRFQNASEVPAFECKGWSVSESTSVADTASEANDTDLGSAGSTIGGQSGSAAGVSIVSFVLRHTDMVMQARREDDFILSTQIQGLDIVEHGNIGLETFQTKFASDTKISVTTEEWKRDEPLIKMRYQIGPQAELLAETGGELGYLDCVVQNLRTSMVTSSMANLADLVEDEKIPPFMPMVVRINNSNITLRDDKPPTHMTSPGVIPVDLHIAKMVMRRGKDGVYHITGKCEIIGGSSGGVGGSEMMTSHQTSVIGESPSTATINGQDDRLQKLLADNEKLHQELSVLRSRTEDTDTEKTLRAENEQLKKQLAKLGQLNDLESATQNSDNHNNQQGEGTKLTEQQELQRENCELLEQLVHEQEEVKTMEQERESLLMTIQLLQEELSTSEELRLSQSS</sequence>
<gene>
    <name evidence="3" type="ORF">NP493_90g05013</name>
</gene>
<keyword evidence="1" id="KW-0175">Coiled coil</keyword>
<dbReference type="Pfam" id="PF24917">
    <property type="entry name" value="BLTP3A_B"/>
    <property type="match status" value="2"/>
</dbReference>
<protein>
    <recommendedName>
        <fullName evidence="5">UHRF1-binding protein 1-like</fullName>
    </recommendedName>
</protein>
<proteinExistence type="predicted"/>
<feature type="region of interest" description="Disordered" evidence="2">
    <location>
        <begin position="264"/>
        <end position="284"/>
    </location>
</feature>
<organism evidence="3 4">
    <name type="scientific">Ridgeia piscesae</name>
    <name type="common">Tubeworm</name>
    <dbReference type="NCBI Taxonomy" id="27915"/>
    <lineage>
        <taxon>Eukaryota</taxon>
        <taxon>Metazoa</taxon>
        <taxon>Spiralia</taxon>
        <taxon>Lophotrochozoa</taxon>
        <taxon>Annelida</taxon>
        <taxon>Polychaeta</taxon>
        <taxon>Sedentaria</taxon>
        <taxon>Canalipalpata</taxon>
        <taxon>Sabellida</taxon>
        <taxon>Siboglinidae</taxon>
        <taxon>Ridgeia</taxon>
    </lineage>
</organism>
<feature type="compositionally biased region" description="Polar residues" evidence="2">
    <location>
        <begin position="270"/>
        <end position="284"/>
    </location>
</feature>
<evidence type="ECO:0000256" key="1">
    <source>
        <dbReference type="SAM" id="Coils"/>
    </source>
</evidence>
<feature type="compositionally biased region" description="Polar residues" evidence="2">
    <location>
        <begin position="390"/>
        <end position="399"/>
    </location>
</feature>
<evidence type="ECO:0000313" key="4">
    <source>
        <dbReference type="Proteomes" id="UP001209878"/>
    </source>
</evidence>
<evidence type="ECO:0000256" key="2">
    <source>
        <dbReference type="SAM" id="MobiDB-lite"/>
    </source>
</evidence>
<accession>A0AAD9P8L0</accession>
<feature type="coiled-coil region" evidence="1">
    <location>
        <begin position="1313"/>
        <end position="1370"/>
    </location>
</feature>
<dbReference type="PANTHER" id="PTHR22774">
    <property type="entry name" value="CHOREIN N-TERMINAL DOMAIN-CONTAINING PROTEIN"/>
    <property type="match status" value="1"/>
</dbReference>
<feature type="coiled-coil region" evidence="1">
    <location>
        <begin position="1407"/>
        <end position="1434"/>
    </location>
</feature>
<name>A0AAD9P8L0_RIDPI</name>
<dbReference type="EMBL" id="JAODUO010000089">
    <property type="protein sequence ID" value="KAK2190080.1"/>
    <property type="molecule type" value="Genomic_DNA"/>
</dbReference>
<feature type="region of interest" description="Disordered" evidence="2">
    <location>
        <begin position="1372"/>
        <end position="1393"/>
    </location>
</feature>
<dbReference type="PANTHER" id="PTHR22774:SF11">
    <property type="entry name" value="CHOREIN N-TERMINAL DOMAIN-CONTAINING PROTEIN"/>
    <property type="match status" value="1"/>
</dbReference>
<evidence type="ECO:0000313" key="3">
    <source>
        <dbReference type="EMBL" id="KAK2190080.1"/>
    </source>
</evidence>
<keyword evidence="4" id="KW-1185">Reference proteome</keyword>
<feature type="region of interest" description="Disordered" evidence="2">
    <location>
        <begin position="865"/>
        <end position="918"/>
    </location>
</feature>
<comment type="caution">
    <text evidence="3">The sequence shown here is derived from an EMBL/GenBank/DDBJ whole genome shotgun (WGS) entry which is preliminary data.</text>
</comment>
<dbReference type="InterPro" id="IPR026728">
    <property type="entry name" value="BLTP3A/B"/>
</dbReference>